<evidence type="ECO:0000259" key="7">
    <source>
        <dbReference type="Pfam" id="PF01425"/>
    </source>
</evidence>
<feature type="active site" description="Charge relay system" evidence="5">
    <location>
        <position position="136"/>
    </location>
</feature>
<keyword evidence="4" id="KW-0378">Hydrolase</keyword>
<comment type="similarity">
    <text evidence="2">Belongs to the amidase family.</text>
</comment>
<dbReference type="PIRSF" id="PIRSF001221">
    <property type="entry name" value="Amidase_fungi"/>
    <property type="match status" value="1"/>
</dbReference>
<protein>
    <recommendedName>
        <fullName evidence="3">amidase</fullName>
        <ecNumber evidence="3">3.5.1.4</ecNumber>
    </recommendedName>
</protein>
<evidence type="ECO:0000313" key="9">
    <source>
        <dbReference type="Proteomes" id="UP000620124"/>
    </source>
</evidence>
<dbReference type="Gene3D" id="3.90.1300.10">
    <property type="entry name" value="Amidase signature (AS) domain"/>
    <property type="match status" value="1"/>
</dbReference>
<feature type="binding site" evidence="6">
    <location>
        <position position="211"/>
    </location>
    <ligand>
        <name>substrate</name>
    </ligand>
</feature>
<reference evidence="8" key="1">
    <citation type="submission" date="2020-05" db="EMBL/GenBank/DDBJ databases">
        <title>Mycena genomes resolve the evolution of fungal bioluminescence.</title>
        <authorList>
            <person name="Tsai I.J."/>
        </authorList>
    </citation>
    <scope>NUCLEOTIDE SEQUENCE</scope>
    <source>
        <strain evidence="8">CCC161011</strain>
    </source>
</reference>
<evidence type="ECO:0000256" key="4">
    <source>
        <dbReference type="ARBA" id="ARBA00022801"/>
    </source>
</evidence>
<dbReference type="InterPro" id="IPR036928">
    <property type="entry name" value="AS_sf"/>
</dbReference>
<evidence type="ECO:0000256" key="5">
    <source>
        <dbReference type="PIRSR" id="PIRSR001221-1"/>
    </source>
</evidence>
<sequence length="585" mass="63017">MWPFSSGYQVLAEAKQKERDSFVSAAPNFSHNEHGGFLKATASEIVYNIERGEWTASQVVSAYIAQAALAQKTTNCITEGKPFTRISACEEFNFLRVGNDVVMFSKALEQAQDLDAEFASTKKLRGPLHGVPLSVKDQFNVEGFDTSIGYSERVGKPANSDADVVALLKAAGAIPIAKTNVPQTMFAFECCNPIFGRSVNPHNGGFTCGGSSGGEGALLAMDGSALGIGSDVGGSLRIPAAFCGVYSLKPSPLRVSYAGSGVTVPGFEGIISVAGPMGRSVKDLEMFSRVVFGVQNRSNVIAPILYQEPKLPEKLRFGYYTDNYIKGSPANKRAISETVTALQKQGHECIEIVVPDQIDAFNIFIGLTSADGYKTLLSGIGSDPLDSSLLVVARGSALPRFLRSFASWVVSFFLKDEKFAGAIASTGAKSMQEYLRWVARRDRYNAKFYEEVWNKHQLDGIIAPVLPVPQVQTGAFTTLFALASGTTLYNLINCPSGSMPVTKVNPAKDKITEEWTKAPLPSLVERALYQGKNPIYDPVAMQGMPVGIQVVGRKWEDEKVLAMMQVVDAALGKDRGFGPGSFSKA</sequence>
<dbReference type="InterPro" id="IPR023631">
    <property type="entry name" value="Amidase_dom"/>
</dbReference>
<proteinExistence type="inferred from homology"/>
<comment type="caution">
    <text evidence="8">The sequence shown here is derived from an EMBL/GenBank/DDBJ whole genome shotgun (WGS) entry which is preliminary data.</text>
</comment>
<dbReference type="GO" id="GO:0017064">
    <property type="term" value="F:fatty acid amide hydrolase activity"/>
    <property type="evidence" value="ECO:0007669"/>
    <property type="project" value="TreeGrafter"/>
</dbReference>
<feature type="active site" description="Charge relay system" evidence="5">
    <location>
        <position position="211"/>
    </location>
</feature>
<evidence type="ECO:0000313" key="8">
    <source>
        <dbReference type="EMBL" id="KAF7338607.1"/>
    </source>
</evidence>
<dbReference type="GO" id="GO:0004040">
    <property type="term" value="F:amidase activity"/>
    <property type="evidence" value="ECO:0007669"/>
    <property type="project" value="UniProtKB-EC"/>
</dbReference>
<dbReference type="EMBL" id="JACAZI010000021">
    <property type="protein sequence ID" value="KAF7338607.1"/>
    <property type="molecule type" value="Genomic_DNA"/>
</dbReference>
<feature type="domain" description="Amidase" evidence="7">
    <location>
        <begin position="101"/>
        <end position="561"/>
    </location>
</feature>
<comment type="catalytic activity">
    <reaction evidence="1">
        <text>a monocarboxylic acid amide + H2O = a monocarboxylate + NH4(+)</text>
        <dbReference type="Rhea" id="RHEA:12020"/>
        <dbReference type="ChEBI" id="CHEBI:15377"/>
        <dbReference type="ChEBI" id="CHEBI:28938"/>
        <dbReference type="ChEBI" id="CHEBI:35757"/>
        <dbReference type="ChEBI" id="CHEBI:83628"/>
        <dbReference type="EC" id="3.5.1.4"/>
    </reaction>
</comment>
<gene>
    <name evidence="8" type="ORF">MVEN_02087000</name>
</gene>
<dbReference type="Proteomes" id="UP000620124">
    <property type="component" value="Unassembled WGS sequence"/>
</dbReference>
<dbReference type="AlphaFoldDB" id="A0A8H7CJT9"/>
<organism evidence="8 9">
    <name type="scientific">Mycena venus</name>
    <dbReference type="NCBI Taxonomy" id="2733690"/>
    <lineage>
        <taxon>Eukaryota</taxon>
        <taxon>Fungi</taxon>
        <taxon>Dikarya</taxon>
        <taxon>Basidiomycota</taxon>
        <taxon>Agaricomycotina</taxon>
        <taxon>Agaricomycetes</taxon>
        <taxon>Agaricomycetidae</taxon>
        <taxon>Agaricales</taxon>
        <taxon>Marasmiineae</taxon>
        <taxon>Mycenaceae</taxon>
        <taxon>Mycena</taxon>
    </lineage>
</organism>
<dbReference type="PROSITE" id="PS00571">
    <property type="entry name" value="AMIDASES"/>
    <property type="match status" value="1"/>
</dbReference>
<dbReference type="OrthoDB" id="6428749at2759"/>
<dbReference type="GO" id="GO:0009062">
    <property type="term" value="P:fatty acid catabolic process"/>
    <property type="evidence" value="ECO:0007669"/>
    <property type="project" value="TreeGrafter"/>
</dbReference>
<dbReference type="InterPro" id="IPR052096">
    <property type="entry name" value="Endocannabinoid_amidase"/>
</dbReference>
<accession>A0A8H7CJT9</accession>
<dbReference type="InterPro" id="IPR020556">
    <property type="entry name" value="Amidase_CS"/>
</dbReference>
<dbReference type="Pfam" id="PF01425">
    <property type="entry name" value="Amidase"/>
    <property type="match status" value="1"/>
</dbReference>
<feature type="binding site" evidence="6">
    <location>
        <position position="185"/>
    </location>
    <ligand>
        <name>substrate</name>
    </ligand>
</feature>
<evidence type="ECO:0000256" key="3">
    <source>
        <dbReference type="ARBA" id="ARBA00012922"/>
    </source>
</evidence>
<evidence type="ECO:0000256" key="1">
    <source>
        <dbReference type="ARBA" id="ARBA00001311"/>
    </source>
</evidence>
<dbReference type="SUPFAM" id="SSF75304">
    <property type="entry name" value="Amidase signature (AS) enzymes"/>
    <property type="match status" value="1"/>
</dbReference>
<feature type="active site" description="Acyl-ester intermediate" evidence="5">
    <location>
        <position position="235"/>
    </location>
</feature>
<evidence type="ECO:0000256" key="2">
    <source>
        <dbReference type="ARBA" id="ARBA00009199"/>
    </source>
</evidence>
<name>A0A8H7CJT9_9AGAR</name>
<feature type="binding site" evidence="6">
    <location>
        <begin position="232"/>
        <end position="235"/>
    </location>
    <ligand>
        <name>substrate</name>
    </ligand>
</feature>
<keyword evidence="9" id="KW-1185">Reference proteome</keyword>
<dbReference type="PANTHER" id="PTHR45847:SF6">
    <property type="entry name" value="FATTY ACID AMIDE HYDROLASE"/>
    <property type="match status" value="1"/>
</dbReference>
<dbReference type="PANTHER" id="PTHR45847">
    <property type="entry name" value="FATTY ACID AMIDE HYDROLASE"/>
    <property type="match status" value="1"/>
</dbReference>
<dbReference type="EC" id="3.5.1.4" evidence="3"/>
<dbReference type="FunFam" id="3.90.1300.10:FF:000003">
    <property type="entry name" value="Amidase signature enzyme"/>
    <property type="match status" value="1"/>
</dbReference>
<evidence type="ECO:0000256" key="6">
    <source>
        <dbReference type="PIRSR" id="PIRSR001221-2"/>
    </source>
</evidence>